<evidence type="ECO:0000256" key="11">
    <source>
        <dbReference type="SAM" id="Phobius"/>
    </source>
</evidence>
<keyword evidence="5" id="KW-0547">Nucleotide-binding</keyword>
<organism evidence="15">
    <name type="scientific">Bifidobacterium fermentum</name>
    <dbReference type="NCBI Taxonomy" id="3059035"/>
    <lineage>
        <taxon>Bacteria</taxon>
        <taxon>Bacillati</taxon>
        <taxon>Actinomycetota</taxon>
        <taxon>Actinomycetes</taxon>
        <taxon>Bifidobacteriales</taxon>
        <taxon>Bifidobacteriaceae</taxon>
        <taxon>Bifidobacterium</taxon>
    </lineage>
</organism>
<dbReference type="CDD" id="cd06577">
    <property type="entry name" value="PASTA_pknB"/>
    <property type="match status" value="4"/>
</dbReference>
<dbReference type="PROSITE" id="PS50011">
    <property type="entry name" value="PROTEIN_KINASE_DOM"/>
    <property type="match status" value="1"/>
</dbReference>
<feature type="transmembrane region" description="Helical" evidence="11">
    <location>
        <begin position="418"/>
        <end position="442"/>
    </location>
</feature>
<sequence>MSEEPYASDSPTIEGQVIEGRYRIVRKIADGGMASVFEAVDERLSRHVALKMMHMQLIQGNHREQFIERFHREARSSASIANPHIVQVYDTGTYQGVGFLVMEYVHGVNLRHEMNQRGTFKVHESLRILSETLDGLASAHAAGVVHRDVKPENIMINSRGHVQLTDFGLAKVASQATLSTTGMLLGTAAYLAPEMIEFNQATMQGDVYACGIIAYEMLTGTVPFVGENPVTVIFKHVHSDIPPLSETCPGIDSAVSAFIARLTSRRVEDRPRNAQEALDELHGLNGLLSLDASQFQMPAQLGHRRTDAPTSKAVHETHPPFPSSQTEGQPPSNHGENIAQTNMTQTHMTPTHMMPNSQDLETRRLTPPDGSDAAGPSEAANLKGTDSKGIGTKGVDPKDVGPKDAARETKTLRPRRRLGLIACIVGILFALGIAGGSAWWYFLGPGSYSSLPAPTDVSCKASQECSVSGASWSRYRSVLKASGIAFTQSEEFSDSVPKGSIISARPETVGAHISKRGGAVSLVISKGVRQATIPTDILDPSTTHGKAPLDALKAAGFSKVMHDEAKDEYSVDIPENAAISIDPEPGTTMDHNAEIEIVLSKGPKPVSMPNIVGATKDSARHQLAEAKLNVTFSEDWSDTVASGKVISSSKEAGAQLHWGDAVSVVISKGPQMVTLPDVRGKNEDDASKILKALGLDVKISAPLGDITQTVRLQSPDPGAQIRIRDTSGNPTVVTLTVV</sequence>
<keyword evidence="11" id="KW-1133">Transmembrane helix</keyword>
<dbReference type="GO" id="GO:0004674">
    <property type="term" value="F:protein serine/threonine kinase activity"/>
    <property type="evidence" value="ECO:0007669"/>
    <property type="project" value="UniProtKB-KW"/>
</dbReference>
<evidence type="ECO:0000256" key="4">
    <source>
        <dbReference type="ARBA" id="ARBA00022737"/>
    </source>
</evidence>
<dbReference type="Pfam" id="PF00069">
    <property type="entry name" value="Pkinase"/>
    <property type="match status" value="1"/>
</dbReference>
<accession>A0AB39UFP4</accession>
<evidence type="ECO:0000256" key="2">
    <source>
        <dbReference type="ARBA" id="ARBA00022527"/>
    </source>
</evidence>
<evidence type="ECO:0000256" key="8">
    <source>
        <dbReference type="ARBA" id="ARBA00047899"/>
    </source>
</evidence>
<dbReference type="EC" id="2.7.11.1" evidence="1"/>
<evidence type="ECO:0000313" key="14">
    <source>
        <dbReference type="EMBL" id="XDS47497.1"/>
    </source>
</evidence>
<protein>
    <recommendedName>
        <fullName evidence="1">non-specific serine/threonine protein kinase</fullName>
        <ecNumber evidence="1">2.7.11.1</ecNumber>
    </recommendedName>
</protein>
<keyword evidence="7" id="KW-0067">ATP-binding</keyword>
<dbReference type="SMART" id="SM00220">
    <property type="entry name" value="S_TKc"/>
    <property type="match status" value="1"/>
</dbReference>
<evidence type="ECO:0000256" key="6">
    <source>
        <dbReference type="ARBA" id="ARBA00022777"/>
    </source>
</evidence>
<reference evidence="15" key="1">
    <citation type="submission" date="2023-07" db="EMBL/GenBank/DDBJ databases">
        <title>Bifidobacterium aquikefiriaerophilum sp. nov. and Bifidobacterium eccum sp. nov., isolated from water kefir.</title>
        <authorList>
            <person name="Breselge S."/>
            <person name="Bellassi P."/>
            <person name="Barcenilla C."/>
            <person name="Alvarez-Ordonez A."/>
            <person name="Morelli L."/>
            <person name="Cotter P.D."/>
        </authorList>
    </citation>
    <scope>NUCLEOTIDE SEQUENCE</scope>
    <source>
        <strain evidence="16">WK012_4_13</strain>
        <strain evidence="15">WK013_4_14</strain>
        <strain evidence="14">WK048_4_13</strain>
    </source>
</reference>
<dbReference type="Gene3D" id="1.10.510.10">
    <property type="entry name" value="Transferase(Phosphotransferase) domain 1"/>
    <property type="match status" value="1"/>
</dbReference>
<dbReference type="SMART" id="SM00740">
    <property type="entry name" value="PASTA"/>
    <property type="match status" value="3"/>
</dbReference>
<feature type="compositionally biased region" description="Basic and acidic residues" evidence="10">
    <location>
        <begin position="395"/>
        <end position="408"/>
    </location>
</feature>
<dbReference type="AlphaFoldDB" id="A0AB39UFP4"/>
<evidence type="ECO:0000256" key="5">
    <source>
        <dbReference type="ARBA" id="ARBA00022741"/>
    </source>
</evidence>
<dbReference type="Gene3D" id="3.30.200.20">
    <property type="entry name" value="Phosphorylase Kinase, domain 1"/>
    <property type="match status" value="1"/>
</dbReference>
<feature type="compositionally biased region" description="Low complexity" evidence="10">
    <location>
        <begin position="340"/>
        <end position="356"/>
    </location>
</feature>
<dbReference type="SUPFAM" id="SSF56112">
    <property type="entry name" value="Protein kinase-like (PK-like)"/>
    <property type="match status" value="1"/>
</dbReference>
<keyword evidence="11" id="KW-0812">Transmembrane</keyword>
<dbReference type="InterPro" id="IPR011009">
    <property type="entry name" value="Kinase-like_dom_sf"/>
</dbReference>
<evidence type="ECO:0000259" key="13">
    <source>
        <dbReference type="PROSITE" id="PS51178"/>
    </source>
</evidence>
<dbReference type="PROSITE" id="PS00108">
    <property type="entry name" value="PROTEIN_KINASE_ST"/>
    <property type="match status" value="1"/>
</dbReference>
<dbReference type="Pfam" id="PF03793">
    <property type="entry name" value="PASTA"/>
    <property type="match status" value="4"/>
</dbReference>
<keyword evidence="6" id="KW-0418">Kinase</keyword>
<dbReference type="PANTHER" id="PTHR43289">
    <property type="entry name" value="MITOGEN-ACTIVATED PROTEIN KINASE KINASE KINASE 20-RELATED"/>
    <property type="match status" value="1"/>
</dbReference>
<feature type="compositionally biased region" description="Polar residues" evidence="10">
    <location>
        <begin position="323"/>
        <end position="339"/>
    </location>
</feature>
<dbReference type="GO" id="GO:0005524">
    <property type="term" value="F:ATP binding"/>
    <property type="evidence" value="ECO:0007669"/>
    <property type="project" value="UniProtKB-KW"/>
</dbReference>
<evidence type="ECO:0000256" key="10">
    <source>
        <dbReference type="SAM" id="MobiDB-lite"/>
    </source>
</evidence>
<evidence type="ECO:0000313" key="16">
    <source>
        <dbReference type="EMBL" id="XDS50870.1"/>
    </source>
</evidence>
<evidence type="ECO:0000256" key="9">
    <source>
        <dbReference type="ARBA" id="ARBA00048679"/>
    </source>
</evidence>
<dbReference type="PROSITE" id="PS51178">
    <property type="entry name" value="PASTA"/>
    <property type="match status" value="2"/>
</dbReference>
<dbReference type="EMBL" id="CP129683">
    <property type="protein sequence ID" value="XDS50870.1"/>
    <property type="molecule type" value="Genomic_DNA"/>
</dbReference>
<keyword evidence="11" id="KW-0472">Membrane</keyword>
<comment type="catalytic activity">
    <reaction evidence="9">
        <text>L-seryl-[protein] + ATP = O-phospho-L-seryl-[protein] + ADP + H(+)</text>
        <dbReference type="Rhea" id="RHEA:17989"/>
        <dbReference type="Rhea" id="RHEA-COMP:9863"/>
        <dbReference type="Rhea" id="RHEA-COMP:11604"/>
        <dbReference type="ChEBI" id="CHEBI:15378"/>
        <dbReference type="ChEBI" id="CHEBI:29999"/>
        <dbReference type="ChEBI" id="CHEBI:30616"/>
        <dbReference type="ChEBI" id="CHEBI:83421"/>
        <dbReference type="ChEBI" id="CHEBI:456216"/>
        <dbReference type="EC" id="2.7.11.1"/>
    </reaction>
</comment>
<dbReference type="InterPro" id="IPR005543">
    <property type="entry name" value="PASTA_dom"/>
</dbReference>
<feature type="domain" description="PASTA" evidence="13">
    <location>
        <begin position="669"/>
        <end position="738"/>
    </location>
</feature>
<keyword evidence="2" id="KW-0723">Serine/threonine-protein kinase</keyword>
<evidence type="ECO:0000256" key="1">
    <source>
        <dbReference type="ARBA" id="ARBA00012513"/>
    </source>
</evidence>
<evidence type="ECO:0000256" key="3">
    <source>
        <dbReference type="ARBA" id="ARBA00022679"/>
    </source>
</evidence>
<evidence type="ECO:0000313" key="15">
    <source>
        <dbReference type="EMBL" id="XDS47792.1"/>
    </source>
</evidence>
<keyword evidence="3" id="KW-0808">Transferase</keyword>
<dbReference type="KEGG" id="bfk:QN062_01295"/>
<dbReference type="EMBL" id="CP129682">
    <property type="protein sequence ID" value="XDS47792.1"/>
    <property type="molecule type" value="Genomic_DNA"/>
</dbReference>
<feature type="region of interest" description="Disordered" evidence="10">
    <location>
        <begin position="300"/>
        <end position="408"/>
    </location>
</feature>
<keyword evidence="4" id="KW-0677">Repeat</keyword>
<dbReference type="InterPro" id="IPR008271">
    <property type="entry name" value="Ser/Thr_kinase_AS"/>
</dbReference>
<comment type="catalytic activity">
    <reaction evidence="8">
        <text>L-threonyl-[protein] + ATP = O-phospho-L-threonyl-[protein] + ADP + H(+)</text>
        <dbReference type="Rhea" id="RHEA:46608"/>
        <dbReference type="Rhea" id="RHEA-COMP:11060"/>
        <dbReference type="Rhea" id="RHEA-COMP:11605"/>
        <dbReference type="ChEBI" id="CHEBI:15378"/>
        <dbReference type="ChEBI" id="CHEBI:30013"/>
        <dbReference type="ChEBI" id="CHEBI:30616"/>
        <dbReference type="ChEBI" id="CHEBI:61977"/>
        <dbReference type="ChEBI" id="CHEBI:456216"/>
        <dbReference type="EC" id="2.7.11.1"/>
    </reaction>
</comment>
<feature type="domain" description="PASTA" evidence="13">
    <location>
        <begin position="602"/>
        <end position="668"/>
    </location>
</feature>
<feature type="domain" description="Protein kinase" evidence="12">
    <location>
        <begin position="22"/>
        <end position="285"/>
    </location>
</feature>
<proteinExistence type="predicted"/>
<dbReference type="Gene3D" id="3.30.10.20">
    <property type="match status" value="4"/>
</dbReference>
<dbReference type="RefSeq" id="WP_369341832.1">
    <property type="nucleotide sequence ID" value="NZ_CP129675.1"/>
</dbReference>
<dbReference type="PANTHER" id="PTHR43289:SF6">
    <property type="entry name" value="SERINE_THREONINE-PROTEIN KINASE NEKL-3"/>
    <property type="match status" value="1"/>
</dbReference>
<gene>
    <name evidence="16" type="ORF">QN062_01295</name>
    <name evidence="15" type="ORF">QN216_05300</name>
    <name evidence="14" type="ORF">QN217_05145</name>
</gene>
<evidence type="ECO:0000259" key="12">
    <source>
        <dbReference type="PROSITE" id="PS50011"/>
    </source>
</evidence>
<dbReference type="InterPro" id="IPR000719">
    <property type="entry name" value="Prot_kinase_dom"/>
</dbReference>
<dbReference type="EMBL" id="CP129675">
    <property type="protein sequence ID" value="XDS47497.1"/>
    <property type="molecule type" value="Genomic_DNA"/>
</dbReference>
<evidence type="ECO:0000256" key="7">
    <source>
        <dbReference type="ARBA" id="ARBA00022840"/>
    </source>
</evidence>
<name>A0AB39UFP4_9BIFI</name>
<dbReference type="CDD" id="cd14014">
    <property type="entry name" value="STKc_PknB_like"/>
    <property type="match status" value="1"/>
</dbReference>